<dbReference type="PROSITE" id="PS01359">
    <property type="entry name" value="ZF_PHD_1"/>
    <property type="match status" value="1"/>
</dbReference>
<evidence type="ECO:0000313" key="16">
    <source>
        <dbReference type="EMBL" id="CAA3022983.1"/>
    </source>
</evidence>
<dbReference type="CDD" id="cd15519">
    <property type="entry name" value="PHD1_Lid2p_like"/>
    <property type="match status" value="1"/>
</dbReference>
<keyword evidence="4 12" id="KW-0863">Zinc-finger</keyword>
<keyword evidence="3" id="KW-0479">Metal-binding</keyword>
<evidence type="ECO:0000256" key="3">
    <source>
        <dbReference type="ARBA" id="ARBA00022723"/>
    </source>
</evidence>
<feature type="region of interest" description="Disordered" evidence="13">
    <location>
        <begin position="1990"/>
        <end position="2052"/>
    </location>
</feature>
<proteinExistence type="predicted"/>
<organism evidence="16 17">
    <name type="scientific">Olea europaea subsp. europaea</name>
    <dbReference type="NCBI Taxonomy" id="158383"/>
    <lineage>
        <taxon>Eukaryota</taxon>
        <taxon>Viridiplantae</taxon>
        <taxon>Streptophyta</taxon>
        <taxon>Embryophyta</taxon>
        <taxon>Tracheophyta</taxon>
        <taxon>Spermatophyta</taxon>
        <taxon>Magnoliopsida</taxon>
        <taxon>eudicotyledons</taxon>
        <taxon>Gunneridae</taxon>
        <taxon>Pentapetalae</taxon>
        <taxon>asterids</taxon>
        <taxon>lamiids</taxon>
        <taxon>Lamiales</taxon>
        <taxon>Oleaceae</taxon>
        <taxon>Oleeae</taxon>
        <taxon>Olea</taxon>
    </lineage>
</organism>
<dbReference type="PROSITE" id="PS50014">
    <property type="entry name" value="BROMODOMAIN_2"/>
    <property type="match status" value="1"/>
</dbReference>
<name>A0A8S0URB5_OLEEU</name>
<evidence type="ECO:0000256" key="13">
    <source>
        <dbReference type="SAM" id="MobiDB-lite"/>
    </source>
</evidence>
<dbReference type="Pfam" id="PF00439">
    <property type="entry name" value="Bromodomain"/>
    <property type="match status" value="1"/>
</dbReference>
<dbReference type="OrthoDB" id="1903104at2759"/>
<keyword evidence="5" id="KW-0862">Zinc</keyword>
<dbReference type="SMART" id="SM00297">
    <property type="entry name" value="BROMO"/>
    <property type="match status" value="1"/>
</dbReference>
<dbReference type="PROSITE" id="PS50016">
    <property type="entry name" value="ZF_PHD_2"/>
    <property type="match status" value="1"/>
</dbReference>
<evidence type="ECO:0000256" key="4">
    <source>
        <dbReference type="ARBA" id="ARBA00022771"/>
    </source>
</evidence>
<gene>
    <name evidence="16" type="ORF">OLEA9_A105708</name>
</gene>
<dbReference type="SUPFAM" id="SSF57903">
    <property type="entry name" value="FYVE/PHD zinc finger"/>
    <property type="match status" value="1"/>
</dbReference>
<dbReference type="CDD" id="cd04369">
    <property type="entry name" value="Bromodomain"/>
    <property type="match status" value="1"/>
</dbReference>
<protein>
    <submittedName>
        <fullName evidence="16">Methyl- -binding domain-containing 9</fullName>
    </submittedName>
</protein>
<feature type="compositionally biased region" description="Basic residues" evidence="13">
    <location>
        <begin position="2035"/>
        <end position="2046"/>
    </location>
</feature>
<feature type="domain" description="Bromo" evidence="14">
    <location>
        <begin position="1053"/>
        <end position="1118"/>
    </location>
</feature>
<dbReference type="EMBL" id="CACTIH010009080">
    <property type="protein sequence ID" value="CAA3022983.1"/>
    <property type="molecule type" value="Genomic_DNA"/>
</dbReference>
<dbReference type="InterPro" id="IPR013083">
    <property type="entry name" value="Znf_RING/FYVE/PHD"/>
</dbReference>
<evidence type="ECO:0000256" key="8">
    <source>
        <dbReference type="ARBA" id="ARBA00023125"/>
    </source>
</evidence>
<sequence length="2052" mass="227398">MESERGVANVNTWPQLDLNEVPISYPAEAQQVMIPVPAVEASVSGVSVCSVCGIPAGRHTVQPQQDWRCFHCLLKNGGSGSGGGDAAVGGGGAVNINASLPREVETQRKRNLVDLTADVAVLVRRDPQVDHGGSSKIQATLFTSPSSHCTTVTQSDCLYADNENNLRKTSCFVTNTAISGFKDTSYHGGPTFDGRLRTSNYIGTEYSPQSSNIAYLQSLREYISERKGVLGEGWCVELDYDEEICTTSAIYIAPDGTRIKSKEDVAHHLGLSLKCPCVENESGSNGFGVQNELQNDQVKETSRFLTVGNSRQRQSTPRSANGQGFLSSSGTVDGPDNRGDGFPIQFQDFFLISAGNIDSRPSYHDTNQIWPVGYRSSWHDKITGSFFVCDVEDGGESGPTFKVRRYPCTMHSIPIGSTVLSRLKLSSCNGDDKLGEDDSAISQVVDDESVSIHMMLNEHSPPNLDDNISISKKGKEVIHSQEVNSSTLPQGSRTKVLDLLGVKDNIGEFQVEGKSSSSVWEMVSKVFLNTFREAYKLKGTVLFFCVHGPDETHTENPDIPDSLSKFSCSAGPINIPQSIQNEDEYNTACEMLVAWLRRDRFGLDAEFVQEILEKLPGVTTCSEYKLLNDRKHKASLQTVGSGFLLAKRKSNLLGDPESDYSSRNYKRPKLQTQYSRRDPCPPGKPLSSKLAAYLIGDALQVWELAWHFLDVLGLGRPFSFQELESELIIPWLDSYPTQNSGYKNLDNGDVVGFPARVACLSRCTGLILARIHGSLLNLLVPELLSKVAVHVCPNSDSGEYKSRKGRKKDIDCLAALKEAKLNMLPVNELTWPEIARRYILAVLSMEGNLDSTEIASRESGKVFHCLRGDGGTLCGSLTGIAALEADAVILADAMEQIFGSLKGKSEVVSIFVKESDTRSDTQTIEAAEGVYPEWAEVLEPVRKLPTNVGARIKKCILEALERKPPESVRKILEHSISKEVYKGNASGPTKRAVILVLANVSREIPRPKAQKKEKGRITINLSDLIMKQCRIVLRRAASADKNRVFCNLLGRTFLRPNDNDDEGLLGYPAMVSRPLDFRTIDLRLAGGAYGESHEAFIDDVREVCNNIRTAYGDRSDLIGVAEKLSQQFEDLYEKEVITLVHKIAEFADLDSSSGEATKGRDDFLASIYEISLPRAPWDGGICKVCGMDRDDDNVLLCDKCDSEYHRYCLSPPLTKIPEGNWYCPSCVGKTISGSAAHSSAVNQCGKRKNRGEFMHKFLESMTILVNLLETKEYWEFTVDERVLLLKFLFDEVLNSATIHDHIDQHASRTSELQQKLRFLSSELKTLQSKEEPFAANLERENSSISSFSGHFSQPENLLQLDGQSDYNKEPRWPPSRSNLVKHCASSSNQAVNVSDGVDQLQYQQCAVVQSQQKNIFPLLHLPQGDSCLNELPVSTEQRSSFLSAGQSTPSSHMFEHAHSANDYKNDISGLQTSIASTESELLKVSLRKDLLGRDSNGRVYWVLCWPDTRPRIVANGSLTSKKRSPEEFIGVPNSSTWMSYESESEIEKLLSWLQESNERERDLKDSILQWLCTKPEDSFYAENHIFNKHESFSSIHSEGRKTILATNAMNALKKKFGPCLENKTTIGIHKNLGSEVNQNGMMYRCECLELLWPSKEHCPSCHQSFSMGKELSQHSIENCRTEGSTSKKSPTEDASKNKKSRNASPQGTCSAVTGIIQRSVIEKPRDGLSSVEPECPFNYEDIKARFIIQSPIKERIKDIGLIGSGGIPSFLPGEFPHPSDPALVLGYMRENEVSAGEIRTDSINRLQESGNDPRTIDSLNKNEKLNNLSRCAEKVMGKEGSEVDKQKSISLSEGDQVLQMTDKNLVLSLSKRCIIPDSPRRPLVGRASEILQILKISLLDMDAALPEGALRISRSNHNRRCTWRRFVKSANTIYEMIQAIITLEETIKSEYLRSDWWYWSSPSTAAKVSTLSALALRIHALDSVISYEKPVSDGTTKNPISESALNKEASIPTNLVNSTSPPGQKTLESNPVKNARSRRKTSKRRNDRGGQN</sequence>
<dbReference type="GO" id="GO:0005634">
    <property type="term" value="C:nucleus"/>
    <property type="evidence" value="ECO:0007669"/>
    <property type="project" value="UniProtKB-SubCell"/>
</dbReference>
<evidence type="ECO:0000256" key="2">
    <source>
        <dbReference type="ARBA" id="ARBA00022679"/>
    </source>
</evidence>
<feature type="region of interest" description="Disordered" evidence="13">
    <location>
        <begin position="1676"/>
        <end position="1709"/>
    </location>
</feature>
<evidence type="ECO:0000256" key="5">
    <source>
        <dbReference type="ARBA" id="ARBA00022833"/>
    </source>
</evidence>
<feature type="region of interest" description="Disordered" evidence="13">
    <location>
        <begin position="308"/>
        <end position="338"/>
    </location>
</feature>
<evidence type="ECO:0000259" key="14">
    <source>
        <dbReference type="PROSITE" id="PS50014"/>
    </source>
</evidence>
<dbReference type="PANTHER" id="PTHR47162:SF10">
    <property type="entry name" value="METHYL-CPG-BINDING DOMAIN-CONTAINING PROTEIN 9 ISOFORM X1"/>
    <property type="match status" value="1"/>
</dbReference>
<keyword evidence="2" id="KW-0808">Transferase</keyword>
<keyword evidence="9" id="KW-0804">Transcription</keyword>
<evidence type="ECO:0000256" key="9">
    <source>
        <dbReference type="ARBA" id="ARBA00023163"/>
    </source>
</evidence>
<feature type="compositionally biased region" description="Polar residues" evidence="13">
    <location>
        <begin position="2011"/>
        <end position="2032"/>
    </location>
</feature>
<dbReference type="GO" id="GO:0000785">
    <property type="term" value="C:chromatin"/>
    <property type="evidence" value="ECO:0007669"/>
    <property type="project" value="UniProtKB-ARBA"/>
</dbReference>
<dbReference type="InterPro" id="IPR019786">
    <property type="entry name" value="Zinc_finger_PHD-type_CS"/>
</dbReference>
<dbReference type="Proteomes" id="UP000594638">
    <property type="component" value="Unassembled WGS sequence"/>
</dbReference>
<evidence type="ECO:0000256" key="1">
    <source>
        <dbReference type="ARBA" id="ARBA00004123"/>
    </source>
</evidence>
<evidence type="ECO:0000313" key="17">
    <source>
        <dbReference type="Proteomes" id="UP000594638"/>
    </source>
</evidence>
<dbReference type="InterPro" id="IPR001965">
    <property type="entry name" value="Znf_PHD"/>
</dbReference>
<dbReference type="Pfam" id="PF15613">
    <property type="entry name" value="WSD"/>
    <property type="match status" value="1"/>
</dbReference>
<dbReference type="Gene3D" id="3.30.40.10">
    <property type="entry name" value="Zinc/RING finger domain, C3HC4 (zinc finger)"/>
    <property type="match status" value="1"/>
</dbReference>
<keyword evidence="17" id="KW-1185">Reference proteome</keyword>
<dbReference type="Gene3D" id="1.20.920.10">
    <property type="entry name" value="Bromodomain-like"/>
    <property type="match status" value="1"/>
</dbReference>
<dbReference type="SUPFAM" id="SSF47370">
    <property type="entry name" value="Bromodomain"/>
    <property type="match status" value="1"/>
</dbReference>
<keyword evidence="7 11" id="KW-0103">Bromodomain</keyword>
<feature type="domain" description="PHD-type" evidence="15">
    <location>
        <begin position="1179"/>
        <end position="1229"/>
    </location>
</feature>
<dbReference type="GO" id="GO:0048731">
    <property type="term" value="P:system development"/>
    <property type="evidence" value="ECO:0007669"/>
    <property type="project" value="UniProtKB-ARBA"/>
</dbReference>
<dbReference type="InterPro" id="IPR003889">
    <property type="entry name" value="FYrich_C"/>
</dbReference>
<keyword evidence="8" id="KW-0238">DNA-binding</keyword>
<evidence type="ECO:0000256" key="12">
    <source>
        <dbReference type="PROSITE-ProRule" id="PRU00146"/>
    </source>
</evidence>
<keyword evidence="6" id="KW-0805">Transcription regulation</keyword>
<dbReference type="PANTHER" id="PTHR47162">
    <property type="entry name" value="OS02G0192300 PROTEIN"/>
    <property type="match status" value="1"/>
</dbReference>
<dbReference type="GO" id="GO:0008270">
    <property type="term" value="F:zinc ion binding"/>
    <property type="evidence" value="ECO:0007669"/>
    <property type="project" value="UniProtKB-KW"/>
</dbReference>
<dbReference type="SMART" id="SM00249">
    <property type="entry name" value="PHD"/>
    <property type="match status" value="1"/>
</dbReference>
<feature type="compositionally biased region" description="Polar residues" evidence="13">
    <location>
        <begin position="1993"/>
        <end position="2004"/>
    </location>
</feature>
<dbReference type="PROSITE" id="PS51543">
    <property type="entry name" value="FYRC"/>
    <property type="match status" value="1"/>
</dbReference>
<feature type="compositionally biased region" description="Polar residues" evidence="13">
    <location>
        <begin position="1676"/>
        <end position="1688"/>
    </location>
</feature>
<evidence type="ECO:0000256" key="6">
    <source>
        <dbReference type="ARBA" id="ARBA00023015"/>
    </source>
</evidence>
<evidence type="ECO:0000256" key="10">
    <source>
        <dbReference type="ARBA" id="ARBA00023242"/>
    </source>
</evidence>
<dbReference type="InterPro" id="IPR001487">
    <property type="entry name" value="Bromodomain"/>
</dbReference>
<evidence type="ECO:0000256" key="7">
    <source>
        <dbReference type="ARBA" id="ARBA00023117"/>
    </source>
</evidence>
<dbReference type="InterPro" id="IPR028941">
    <property type="entry name" value="WHIM2_dom"/>
</dbReference>
<dbReference type="Pfam" id="PF00628">
    <property type="entry name" value="PHD"/>
    <property type="match status" value="1"/>
</dbReference>
<dbReference type="InterPro" id="IPR019787">
    <property type="entry name" value="Znf_PHD-finger"/>
</dbReference>
<dbReference type="GO" id="GO:0140993">
    <property type="term" value="F:histone modifying activity"/>
    <property type="evidence" value="ECO:0007669"/>
    <property type="project" value="UniProtKB-ARBA"/>
</dbReference>
<dbReference type="Gene3D" id="3.30.160.360">
    <property type="match status" value="1"/>
</dbReference>
<keyword evidence="10" id="KW-0539">Nucleus</keyword>
<dbReference type="InterPro" id="IPR028942">
    <property type="entry name" value="WHIM1_dom"/>
</dbReference>
<evidence type="ECO:0000259" key="15">
    <source>
        <dbReference type="PROSITE" id="PS50016"/>
    </source>
</evidence>
<dbReference type="InterPro" id="IPR036427">
    <property type="entry name" value="Bromodomain-like_sf"/>
</dbReference>
<accession>A0A8S0URB5</accession>
<dbReference type="GO" id="GO:0003677">
    <property type="term" value="F:DNA binding"/>
    <property type="evidence" value="ECO:0007669"/>
    <property type="project" value="UniProtKB-KW"/>
</dbReference>
<dbReference type="InterPro" id="IPR003888">
    <property type="entry name" value="FYrich_N"/>
</dbReference>
<dbReference type="PROSITE" id="PS51542">
    <property type="entry name" value="FYRN"/>
    <property type="match status" value="1"/>
</dbReference>
<evidence type="ECO:0000256" key="11">
    <source>
        <dbReference type="PROSITE-ProRule" id="PRU00035"/>
    </source>
</evidence>
<dbReference type="InterPro" id="IPR011011">
    <property type="entry name" value="Znf_FYVE_PHD"/>
</dbReference>
<feature type="compositionally biased region" description="Polar residues" evidence="13">
    <location>
        <begin position="308"/>
        <end position="331"/>
    </location>
</feature>
<comment type="caution">
    <text evidence="16">The sequence shown here is derived from an EMBL/GenBank/DDBJ whole genome shotgun (WGS) entry which is preliminary data.</text>
</comment>
<dbReference type="Pfam" id="PF15612">
    <property type="entry name" value="WHIM1"/>
    <property type="match status" value="1"/>
</dbReference>
<dbReference type="Gramene" id="OE9A105708T1">
    <property type="protein sequence ID" value="OE9A105708C1"/>
    <property type="gene ID" value="OE9A105708"/>
</dbReference>
<dbReference type="GO" id="GO:0016740">
    <property type="term" value="F:transferase activity"/>
    <property type="evidence" value="ECO:0007669"/>
    <property type="project" value="UniProtKB-KW"/>
</dbReference>
<reference evidence="16 17" key="1">
    <citation type="submission" date="2019-12" db="EMBL/GenBank/DDBJ databases">
        <authorList>
            <person name="Alioto T."/>
            <person name="Alioto T."/>
            <person name="Gomez Garrido J."/>
        </authorList>
    </citation>
    <scope>NUCLEOTIDE SEQUENCE [LARGE SCALE GENOMIC DNA]</scope>
</reference>
<comment type="subcellular location">
    <subcellularLocation>
        <location evidence="1">Nucleus</location>
    </subcellularLocation>
</comment>